<evidence type="ECO:0000313" key="12">
    <source>
        <dbReference type="Proteomes" id="UP000824201"/>
    </source>
</evidence>
<feature type="binding site" evidence="10">
    <location>
        <position position="225"/>
    </location>
    <ligand>
        <name>Mn(2+)</name>
        <dbReference type="ChEBI" id="CHEBI:29035"/>
    </ligand>
</feature>
<dbReference type="Gene3D" id="1.20.120.920">
    <property type="entry name" value="CRISPR-associated endonuclease Cas1, C-terminal domain"/>
    <property type="match status" value="1"/>
</dbReference>
<comment type="function">
    <text evidence="10">CRISPR (clustered regularly interspaced short palindromic repeat), is an adaptive immune system that provides protection against mobile genetic elements (viruses, transposable elements and conjugative plasmids). CRISPR clusters contain spacers, sequences complementary to antecedent mobile elements, and target invading nucleic acids. CRISPR clusters are transcribed and processed into CRISPR RNA (crRNA). Acts as a dsDNA endonuclease. Involved in the integration of spacer DNA into the CRISPR cassette.</text>
</comment>
<dbReference type="InterPro" id="IPR042211">
    <property type="entry name" value="CRISPR-assoc_Cas1_N"/>
</dbReference>
<evidence type="ECO:0000313" key="11">
    <source>
        <dbReference type="EMBL" id="HIR87795.1"/>
    </source>
</evidence>
<dbReference type="EC" id="3.1.-.-" evidence="10"/>
<dbReference type="GO" id="GO:0004519">
    <property type="term" value="F:endonuclease activity"/>
    <property type="evidence" value="ECO:0007669"/>
    <property type="project" value="UniProtKB-UniRule"/>
</dbReference>
<name>A0A9D1JCI7_9FIRM</name>
<dbReference type="CDD" id="cd09634">
    <property type="entry name" value="Cas1_I-II-III"/>
    <property type="match status" value="1"/>
</dbReference>
<proteinExistence type="inferred from homology"/>
<dbReference type="NCBIfam" id="TIGR00287">
    <property type="entry name" value="cas1"/>
    <property type="match status" value="1"/>
</dbReference>
<evidence type="ECO:0000256" key="1">
    <source>
        <dbReference type="ARBA" id="ARBA00022722"/>
    </source>
</evidence>
<evidence type="ECO:0000256" key="5">
    <source>
        <dbReference type="ARBA" id="ARBA00022842"/>
    </source>
</evidence>
<dbReference type="Gene3D" id="3.100.10.20">
    <property type="entry name" value="CRISPR-associated endonuclease Cas1, N-terminal domain"/>
    <property type="match status" value="1"/>
</dbReference>
<comment type="similarity">
    <text evidence="10">Belongs to the CRISPR-associated endonuclease Cas1 family.</text>
</comment>
<evidence type="ECO:0000256" key="3">
    <source>
        <dbReference type="ARBA" id="ARBA00022759"/>
    </source>
</evidence>
<dbReference type="PANTHER" id="PTHR34353">
    <property type="entry name" value="CRISPR-ASSOCIATED ENDONUCLEASE CAS1 1"/>
    <property type="match status" value="1"/>
</dbReference>
<dbReference type="GO" id="GO:0016787">
    <property type="term" value="F:hydrolase activity"/>
    <property type="evidence" value="ECO:0007669"/>
    <property type="project" value="UniProtKB-KW"/>
</dbReference>
<dbReference type="AlphaFoldDB" id="A0A9D1JCI7"/>
<dbReference type="GO" id="GO:0051607">
    <property type="term" value="P:defense response to virus"/>
    <property type="evidence" value="ECO:0007669"/>
    <property type="project" value="UniProtKB-UniRule"/>
</dbReference>
<dbReference type="InterPro" id="IPR002729">
    <property type="entry name" value="CRISPR-assoc_Cas1"/>
</dbReference>
<keyword evidence="5 10" id="KW-0460">Magnesium</keyword>
<evidence type="ECO:0000256" key="6">
    <source>
        <dbReference type="ARBA" id="ARBA00023118"/>
    </source>
</evidence>
<dbReference type="GO" id="GO:0046872">
    <property type="term" value="F:metal ion binding"/>
    <property type="evidence" value="ECO:0007669"/>
    <property type="project" value="UniProtKB-UniRule"/>
</dbReference>
<feature type="binding site" evidence="10">
    <location>
        <position position="160"/>
    </location>
    <ligand>
        <name>Mn(2+)</name>
        <dbReference type="ChEBI" id="CHEBI:29035"/>
    </ligand>
</feature>
<evidence type="ECO:0000256" key="7">
    <source>
        <dbReference type="ARBA" id="ARBA00023125"/>
    </source>
</evidence>
<keyword evidence="3 10" id="KW-0255">Endonuclease</keyword>
<keyword evidence="8 10" id="KW-0464">Manganese</keyword>
<dbReference type="InterPro" id="IPR050646">
    <property type="entry name" value="Cas1"/>
</dbReference>
<reference evidence="11" key="2">
    <citation type="journal article" date="2021" name="PeerJ">
        <title>Extensive microbial diversity within the chicken gut microbiome revealed by metagenomics and culture.</title>
        <authorList>
            <person name="Gilroy R."/>
            <person name="Ravi A."/>
            <person name="Getino M."/>
            <person name="Pursley I."/>
            <person name="Horton D.L."/>
            <person name="Alikhan N.F."/>
            <person name="Baker D."/>
            <person name="Gharbi K."/>
            <person name="Hall N."/>
            <person name="Watson M."/>
            <person name="Adriaenssens E.M."/>
            <person name="Foster-Nyarko E."/>
            <person name="Jarju S."/>
            <person name="Secka A."/>
            <person name="Antonio M."/>
            <person name="Oren A."/>
            <person name="Chaudhuri R.R."/>
            <person name="La Ragione R."/>
            <person name="Hildebrand F."/>
            <person name="Pallen M.J."/>
        </authorList>
    </citation>
    <scope>NUCLEOTIDE SEQUENCE</scope>
    <source>
        <strain evidence="11">ChiW13-3771</strain>
    </source>
</reference>
<evidence type="ECO:0000256" key="2">
    <source>
        <dbReference type="ARBA" id="ARBA00022723"/>
    </source>
</evidence>
<comment type="caution">
    <text evidence="11">The sequence shown here is derived from an EMBL/GenBank/DDBJ whole genome shotgun (WGS) entry which is preliminary data.</text>
</comment>
<dbReference type="InterPro" id="IPR042206">
    <property type="entry name" value="CRISPR-assoc_Cas1_C"/>
</dbReference>
<protein>
    <recommendedName>
        <fullName evidence="10">CRISPR-associated endonuclease Cas1</fullName>
        <ecNumber evidence="10">3.1.-.-</ecNumber>
    </recommendedName>
</protein>
<keyword evidence="4 10" id="KW-0378">Hydrolase</keyword>
<keyword evidence="2 10" id="KW-0479">Metal-binding</keyword>
<comment type="subunit">
    <text evidence="9 10">Homodimer, forms a heterotetramer with a Cas2 homodimer.</text>
</comment>
<dbReference type="GO" id="GO:0043571">
    <property type="term" value="P:maintenance of CRISPR repeat elements"/>
    <property type="evidence" value="ECO:0007669"/>
    <property type="project" value="UniProtKB-UniRule"/>
</dbReference>
<gene>
    <name evidence="10 11" type="primary">cas1</name>
    <name evidence="11" type="ORF">IAC96_02480</name>
</gene>
<evidence type="ECO:0000256" key="4">
    <source>
        <dbReference type="ARBA" id="ARBA00022801"/>
    </source>
</evidence>
<sequence>MVNISYLYVCEPGAVMGIEGGYFVVKTKDGCITKIPKETLEAVALFGNVTMTIACTRECLIKGIPVSYFSMSGAYFGRLHSTNNTNIIRQKKQIALSEDKEFRLEFTKKVIKAKIHNQIVMLRRYTRNSSVDLSEIVSSMQRYEQKIPHCNSIEQTMGYEGAASRYYFSGLSKLVPKEFQFVGRSRRPPKDEFNSMLSLGYTLLMYEIYGEVENNGLNVYAGFMHADQERHPTLASDLMEEWRATLIDSTIMSLVVGKEISIQAFWREEGKPGIFLDKEGLRIFLNKYEKKMRKDIQYLSGIEGRISYRRAIWEQVHSLVTVVEKRDLSLYHPIIIR</sequence>
<comment type="cofactor">
    <cofactor evidence="10">
        <name>Mg(2+)</name>
        <dbReference type="ChEBI" id="CHEBI:18420"/>
    </cofactor>
    <cofactor evidence="10">
        <name>Mn(2+)</name>
        <dbReference type="ChEBI" id="CHEBI:29035"/>
    </cofactor>
</comment>
<dbReference type="GO" id="GO:0003677">
    <property type="term" value="F:DNA binding"/>
    <property type="evidence" value="ECO:0007669"/>
    <property type="project" value="UniProtKB-KW"/>
</dbReference>
<dbReference type="Proteomes" id="UP000824201">
    <property type="component" value="Unassembled WGS sequence"/>
</dbReference>
<evidence type="ECO:0000256" key="8">
    <source>
        <dbReference type="ARBA" id="ARBA00023211"/>
    </source>
</evidence>
<reference evidence="11" key="1">
    <citation type="submission" date="2020-10" db="EMBL/GenBank/DDBJ databases">
        <authorList>
            <person name="Gilroy R."/>
        </authorList>
    </citation>
    <scope>NUCLEOTIDE SEQUENCE</scope>
    <source>
        <strain evidence="11">ChiW13-3771</strain>
    </source>
</reference>
<dbReference type="PANTHER" id="PTHR34353:SF2">
    <property type="entry name" value="CRISPR-ASSOCIATED ENDONUCLEASE CAS1 1"/>
    <property type="match status" value="1"/>
</dbReference>
<keyword evidence="1 10" id="KW-0540">Nuclease</keyword>
<evidence type="ECO:0000256" key="10">
    <source>
        <dbReference type="HAMAP-Rule" id="MF_01470"/>
    </source>
</evidence>
<accession>A0A9D1JCI7</accession>
<keyword evidence="7 10" id="KW-0238">DNA-binding</keyword>
<dbReference type="EMBL" id="DVHN01000029">
    <property type="protein sequence ID" value="HIR87795.1"/>
    <property type="molecule type" value="Genomic_DNA"/>
</dbReference>
<keyword evidence="6 10" id="KW-0051">Antiviral defense</keyword>
<organism evidence="11 12">
    <name type="scientific">Candidatus Fimimorpha faecalis</name>
    <dbReference type="NCBI Taxonomy" id="2840824"/>
    <lineage>
        <taxon>Bacteria</taxon>
        <taxon>Bacillati</taxon>
        <taxon>Bacillota</taxon>
        <taxon>Clostridia</taxon>
        <taxon>Eubacteriales</taxon>
        <taxon>Candidatus Fimimorpha</taxon>
    </lineage>
</organism>
<dbReference type="Pfam" id="PF01867">
    <property type="entry name" value="Cas_Cas1"/>
    <property type="match status" value="1"/>
</dbReference>
<dbReference type="HAMAP" id="MF_01470">
    <property type="entry name" value="Cas1"/>
    <property type="match status" value="1"/>
</dbReference>
<evidence type="ECO:0000256" key="9">
    <source>
        <dbReference type="ARBA" id="ARBA00038592"/>
    </source>
</evidence>
<feature type="binding site" evidence="10">
    <location>
        <position position="240"/>
    </location>
    <ligand>
        <name>Mn(2+)</name>
        <dbReference type="ChEBI" id="CHEBI:29035"/>
    </ligand>
</feature>